<evidence type="ECO:0000313" key="3">
    <source>
        <dbReference type="Proteomes" id="UP001320702"/>
    </source>
</evidence>
<proteinExistence type="predicted"/>
<dbReference type="InterPro" id="IPR038765">
    <property type="entry name" value="Papain-like_cys_pep_sf"/>
</dbReference>
<keyword evidence="3" id="KW-1185">Reference proteome</keyword>
<dbReference type="PANTHER" id="PTHR33490">
    <property type="entry name" value="BLR5614 PROTEIN-RELATED"/>
    <property type="match status" value="1"/>
</dbReference>
<dbReference type="SMART" id="SM00460">
    <property type="entry name" value="TGc"/>
    <property type="match status" value="1"/>
</dbReference>
<accession>A0ABT2K9A3</accession>
<dbReference type="Proteomes" id="UP001320702">
    <property type="component" value="Unassembled WGS sequence"/>
</dbReference>
<dbReference type="InterPro" id="IPR013589">
    <property type="entry name" value="Bac_transglu_N"/>
</dbReference>
<reference evidence="2 3" key="1">
    <citation type="submission" date="2022-04" db="EMBL/GenBank/DDBJ databases">
        <title>Paracoccus sp. YLB-12 draft genome sequence.</title>
        <authorList>
            <person name="Yu L."/>
        </authorList>
    </citation>
    <scope>NUCLEOTIDE SEQUENCE [LARGE SCALE GENOMIC DNA]</scope>
    <source>
        <strain evidence="2 3">YLB-12</strain>
    </source>
</reference>
<evidence type="ECO:0000313" key="2">
    <source>
        <dbReference type="EMBL" id="MCT4333105.1"/>
    </source>
</evidence>
<evidence type="ECO:0000259" key="1">
    <source>
        <dbReference type="SMART" id="SM00460"/>
    </source>
</evidence>
<dbReference type="Pfam" id="PF08379">
    <property type="entry name" value="Bact_transglu_N"/>
    <property type="match status" value="1"/>
</dbReference>
<protein>
    <submittedName>
        <fullName evidence="2">Transglutaminase family protein</fullName>
    </submittedName>
</protein>
<dbReference type="SUPFAM" id="SSF54001">
    <property type="entry name" value="Cysteine proteinases"/>
    <property type="match status" value="1"/>
</dbReference>
<feature type="domain" description="Transglutaminase-like" evidence="1">
    <location>
        <begin position="176"/>
        <end position="247"/>
    </location>
</feature>
<dbReference type="InterPro" id="IPR002931">
    <property type="entry name" value="Transglutaminase-like"/>
</dbReference>
<dbReference type="Gene3D" id="3.10.620.30">
    <property type="match status" value="1"/>
</dbReference>
<name>A0ABT2K9A3_9RHOB</name>
<dbReference type="EMBL" id="JANAVZ010000004">
    <property type="protein sequence ID" value="MCT4333105.1"/>
    <property type="molecule type" value="Genomic_DNA"/>
</dbReference>
<dbReference type="PANTHER" id="PTHR33490:SF7">
    <property type="entry name" value="BLR2979 PROTEIN"/>
    <property type="match status" value="1"/>
</dbReference>
<organism evidence="2 3">
    <name type="scientific">Paracoccus maritimus</name>
    <dbReference type="NCBI Taxonomy" id="2933292"/>
    <lineage>
        <taxon>Bacteria</taxon>
        <taxon>Pseudomonadati</taxon>
        <taxon>Pseudomonadota</taxon>
        <taxon>Alphaproteobacteria</taxon>
        <taxon>Rhodobacterales</taxon>
        <taxon>Paracoccaceae</taxon>
        <taxon>Paracoccus</taxon>
    </lineage>
</organism>
<comment type="caution">
    <text evidence="2">The sequence shown here is derived from an EMBL/GenBank/DDBJ whole genome shotgun (WGS) entry which is preliminary data.</text>
</comment>
<dbReference type="Pfam" id="PF01841">
    <property type="entry name" value="Transglut_core"/>
    <property type="match status" value="1"/>
</dbReference>
<sequence length="293" mass="31588">MRYRLRLSIRYDFGRPISAGRQLLRVCPRELPDVQHASDCDVTITPSPLERDVFGDFFGSQVIQLVLPPGVSKLCIDMTARVHRFAAEGAFDLSAPLSRLATELTEITDLGPDSPHHFLKASPRIPDVPQIAQFAARACAGAPTTHAAVESLGRALNAHLRFDPKATEVDTPIADAFAGRHGVCQDFSQIMIAGLRSIGIPAAYASGFLRTLPPPGRPRLEGADAMHAWVRAWTGIEAGWTEYDPTNACFVGTDHVTIGYGRDYSDAAPVTGAMRLHGAQSGAHSVDLVEEPG</sequence>
<dbReference type="RefSeq" id="WP_260276985.1">
    <property type="nucleotide sequence ID" value="NZ_JANAVZ010000004.1"/>
</dbReference>
<gene>
    <name evidence="2" type="ORF">MU516_09500</name>
</gene>